<keyword evidence="1 5" id="KW-0378">Hydrolase</keyword>
<accession>A0ABX7VJQ2</accession>
<dbReference type="EMBL" id="CP072455">
    <property type="protein sequence ID" value="QTL40022.1"/>
    <property type="molecule type" value="Genomic_DNA"/>
</dbReference>
<evidence type="ECO:0000313" key="6">
    <source>
        <dbReference type="Proteomes" id="UP000665047"/>
    </source>
</evidence>
<dbReference type="PIRSF" id="PIRSF031982">
    <property type="entry name" value="UCP031982_abhydr"/>
    <property type="match status" value="1"/>
</dbReference>
<dbReference type="InterPro" id="IPR016986">
    <property type="entry name" value="UCP031982_abhydr"/>
</dbReference>
<feature type="domain" description="Serine aminopeptidase S33" evidence="4">
    <location>
        <begin position="57"/>
        <end position="151"/>
    </location>
</feature>
<dbReference type="RefSeq" id="WP_209027625.1">
    <property type="nucleotide sequence ID" value="NZ_CP072455.1"/>
</dbReference>
<dbReference type="Gene3D" id="3.40.50.1820">
    <property type="entry name" value="alpha/beta hydrolase"/>
    <property type="match status" value="1"/>
</dbReference>
<dbReference type="Pfam" id="PF12146">
    <property type="entry name" value="Hydrolase_4"/>
    <property type="match status" value="1"/>
</dbReference>
<dbReference type="PANTHER" id="PTHR10272">
    <property type="entry name" value="PLATELET-ACTIVATING FACTOR ACETYLHYDROLASE"/>
    <property type="match status" value="1"/>
</dbReference>
<dbReference type="Proteomes" id="UP000665047">
    <property type="component" value="Chromosome"/>
</dbReference>
<evidence type="ECO:0000256" key="2">
    <source>
        <dbReference type="ARBA" id="ARBA00022963"/>
    </source>
</evidence>
<proteinExistence type="predicted"/>
<dbReference type="PANTHER" id="PTHR10272:SF0">
    <property type="entry name" value="PLATELET-ACTIVATING FACTOR ACETYLHYDROLASE"/>
    <property type="match status" value="1"/>
</dbReference>
<evidence type="ECO:0000256" key="1">
    <source>
        <dbReference type="ARBA" id="ARBA00022801"/>
    </source>
</evidence>
<organism evidence="5 6">
    <name type="scientific">Xenorhabdus budapestensis</name>
    <dbReference type="NCBI Taxonomy" id="290110"/>
    <lineage>
        <taxon>Bacteria</taxon>
        <taxon>Pseudomonadati</taxon>
        <taxon>Pseudomonadota</taxon>
        <taxon>Gammaproteobacteria</taxon>
        <taxon>Enterobacterales</taxon>
        <taxon>Morganellaceae</taxon>
        <taxon>Xenorhabdus</taxon>
    </lineage>
</organism>
<dbReference type="InterPro" id="IPR029058">
    <property type="entry name" value="AB_hydrolase_fold"/>
</dbReference>
<dbReference type="InterPro" id="IPR022742">
    <property type="entry name" value="Hydrolase_4"/>
</dbReference>
<dbReference type="GO" id="GO:0016787">
    <property type="term" value="F:hydrolase activity"/>
    <property type="evidence" value="ECO:0007669"/>
    <property type="project" value="UniProtKB-KW"/>
</dbReference>
<keyword evidence="3" id="KW-0443">Lipid metabolism</keyword>
<sequence>MVNIGYISNKVYDDKQGKFIPIHFFYPTREIEKSEKFGPYDISVAMNASIYGDKIPLIVLSHGSGSSSLTHWDLMCSLVKSGYAVLALEHPGNCYFDDSLAGTLANLENRPRHIKLVIDHIVNNESVSNHLLKDKITLIGHSMGGYTALAISGGIPVAIPDKTSGQSIEEITVPYDNRICSLILLAPACGWFNYKDSLNRVNVPILLLTAEKDHLSDILCTSVIENHTNVVNKTVTNAGYHSFQSPFPSHMKSIDFLPSQDPAGFDREKYQVILSAEIQSFLSGIYH</sequence>
<keyword evidence="6" id="KW-1185">Reference proteome</keyword>
<protein>
    <submittedName>
        <fullName evidence="5">Alpha/beta fold hydrolase</fullName>
    </submittedName>
</protein>
<keyword evidence="2" id="KW-0442">Lipid degradation</keyword>
<name>A0ABX7VJQ2_XENBU</name>
<dbReference type="SUPFAM" id="SSF53474">
    <property type="entry name" value="alpha/beta-Hydrolases"/>
    <property type="match status" value="1"/>
</dbReference>
<reference evidence="5 6" key="1">
    <citation type="submission" date="2021-03" db="EMBL/GenBank/DDBJ databases">
        <title>Complete Genome Sequence Data of Xenorhabdus budapestensis strain C72, a Candidate Biological Control Agent, from China.</title>
        <authorList>
            <person name="LI B."/>
            <person name="WANG S."/>
            <person name="QIU D."/>
        </authorList>
    </citation>
    <scope>NUCLEOTIDE SEQUENCE [LARGE SCALE GENOMIC DNA]</scope>
    <source>
        <strain evidence="5 6">C-7-2</strain>
    </source>
</reference>
<gene>
    <name evidence="5" type="ORF">HGO23_00850</name>
</gene>
<evidence type="ECO:0000256" key="3">
    <source>
        <dbReference type="ARBA" id="ARBA00023098"/>
    </source>
</evidence>
<evidence type="ECO:0000259" key="4">
    <source>
        <dbReference type="Pfam" id="PF12146"/>
    </source>
</evidence>
<evidence type="ECO:0000313" key="5">
    <source>
        <dbReference type="EMBL" id="QTL40022.1"/>
    </source>
</evidence>